<dbReference type="InterPro" id="IPR051198">
    <property type="entry name" value="BchE-like"/>
</dbReference>
<dbReference type="GO" id="GO:0051539">
    <property type="term" value="F:4 iron, 4 sulfur cluster binding"/>
    <property type="evidence" value="ECO:0007669"/>
    <property type="project" value="UniProtKB-KW"/>
</dbReference>
<dbReference type="PANTHER" id="PTHR43409">
    <property type="entry name" value="ANAEROBIC MAGNESIUM-PROTOPORPHYRIN IX MONOMETHYL ESTER CYCLASE-RELATED"/>
    <property type="match status" value="1"/>
</dbReference>
<evidence type="ECO:0000256" key="1">
    <source>
        <dbReference type="ARBA" id="ARBA00001966"/>
    </source>
</evidence>
<dbReference type="Proteomes" id="UP000229740">
    <property type="component" value="Unassembled WGS sequence"/>
</dbReference>
<organism evidence="11 12">
    <name type="scientific">candidate division KSB3 bacterium</name>
    <dbReference type="NCBI Taxonomy" id="2044937"/>
    <lineage>
        <taxon>Bacteria</taxon>
        <taxon>candidate division KSB3</taxon>
    </lineage>
</organism>
<dbReference type="InterPro" id="IPR036724">
    <property type="entry name" value="Cobalamin-bd_sf"/>
</dbReference>
<comment type="caution">
    <text evidence="11">The sequence shown here is derived from an EMBL/GenBank/DDBJ whole genome shotgun (WGS) entry which is preliminary data.</text>
</comment>
<keyword evidence="5" id="KW-0949">S-adenosyl-L-methionine</keyword>
<dbReference type="InterPro" id="IPR023404">
    <property type="entry name" value="rSAM_horseshoe"/>
</dbReference>
<dbReference type="Gene3D" id="3.80.30.20">
    <property type="entry name" value="tm_1862 like domain"/>
    <property type="match status" value="1"/>
</dbReference>
<accession>A0A2G6E506</accession>
<dbReference type="CDD" id="cd02068">
    <property type="entry name" value="radical_SAM_B12_BD"/>
    <property type="match status" value="1"/>
</dbReference>
<dbReference type="GO" id="GO:0046872">
    <property type="term" value="F:metal ion binding"/>
    <property type="evidence" value="ECO:0007669"/>
    <property type="project" value="UniProtKB-KW"/>
</dbReference>
<dbReference type="GO" id="GO:0003824">
    <property type="term" value="F:catalytic activity"/>
    <property type="evidence" value="ECO:0007669"/>
    <property type="project" value="InterPro"/>
</dbReference>
<dbReference type="InterPro" id="IPR007197">
    <property type="entry name" value="rSAM"/>
</dbReference>
<protein>
    <submittedName>
        <fullName evidence="11">Uncharacterized protein</fullName>
    </submittedName>
</protein>
<sequence>MAVLKACFIQAESCMRTKYTRVSLIYPPNFESRWGAIRPPVGLGYLSEMLLQAGVGHQIIDMSLGYSVQKTQQKIRDFQSDLIGISMTSLFHQSVYNALHRFKQAFPDIPILAGGPHLSTMRHQVLEECPAIDYATTLEGDDSLVEFCQGQEPERIQGLLYRDAEGEICYTGDRPFIMNLDRLPFPKYEKFELKKYVAREIGVITSRGCPYSCTFCPVKTTIGRTTRFRSVNLIVDEFEYWRQQGYRDILILDDNFAMKQERVYGICDEIERRGLRGFRFRCGNGIRADHVDEKLLRRMHEVGFRFLSFGVESANEHVLKTIKKGEKLYAIEQAVKAACAIGYDVTLFFIIGLPGETAEDAEKSLEFAQRYPVFDAKFYNLIPFPHTDIFRWVQSSEYFLHPPEEYLNNASHWDAEPLFDTPEFPKEERIRLLEKSHQVRKNIRKRAMQRKLQQLGPLSSLAASIFINDDIQDLLLHNKMIRRIAESGFRMITRKER</sequence>
<feature type="domain" description="Radical SAM core" evidence="10">
    <location>
        <begin position="195"/>
        <end position="440"/>
    </location>
</feature>
<dbReference type="InterPro" id="IPR020612">
    <property type="entry name" value="Methylthiotransferase_CS"/>
</dbReference>
<dbReference type="PROSITE" id="PS51332">
    <property type="entry name" value="B12_BINDING"/>
    <property type="match status" value="1"/>
</dbReference>
<dbReference type="PROSITE" id="PS51918">
    <property type="entry name" value="RADICAL_SAM"/>
    <property type="match status" value="1"/>
</dbReference>
<dbReference type="SFLD" id="SFLDG01082">
    <property type="entry name" value="B12-binding_domain_containing"/>
    <property type="match status" value="1"/>
</dbReference>
<dbReference type="SUPFAM" id="SSF52242">
    <property type="entry name" value="Cobalamin (vitamin B12)-binding domain"/>
    <property type="match status" value="1"/>
</dbReference>
<dbReference type="InterPro" id="IPR006638">
    <property type="entry name" value="Elp3/MiaA/NifB-like_rSAM"/>
</dbReference>
<evidence type="ECO:0000313" key="12">
    <source>
        <dbReference type="Proteomes" id="UP000229740"/>
    </source>
</evidence>
<evidence type="ECO:0000256" key="5">
    <source>
        <dbReference type="ARBA" id="ARBA00022691"/>
    </source>
</evidence>
<dbReference type="Pfam" id="PF02310">
    <property type="entry name" value="B12-binding"/>
    <property type="match status" value="1"/>
</dbReference>
<dbReference type="InterPro" id="IPR058240">
    <property type="entry name" value="rSAM_sf"/>
</dbReference>
<evidence type="ECO:0000256" key="4">
    <source>
        <dbReference type="ARBA" id="ARBA00022679"/>
    </source>
</evidence>
<dbReference type="EMBL" id="PDPS01000028">
    <property type="protein sequence ID" value="PID57155.1"/>
    <property type="molecule type" value="Genomic_DNA"/>
</dbReference>
<evidence type="ECO:0000256" key="8">
    <source>
        <dbReference type="ARBA" id="ARBA00023014"/>
    </source>
</evidence>
<dbReference type="SMART" id="SM00729">
    <property type="entry name" value="Elp3"/>
    <property type="match status" value="1"/>
</dbReference>
<evidence type="ECO:0000259" key="9">
    <source>
        <dbReference type="PROSITE" id="PS51332"/>
    </source>
</evidence>
<dbReference type="InterPro" id="IPR034466">
    <property type="entry name" value="Methyltransferase_Class_B"/>
</dbReference>
<dbReference type="SFLD" id="SFLDS00029">
    <property type="entry name" value="Radical_SAM"/>
    <property type="match status" value="1"/>
</dbReference>
<comment type="cofactor">
    <cofactor evidence="1">
        <name>[4Fe-4S] cluster</name>
        <dbReference type="ChEBI" id="CHEBI:49883"/>
    </cofactor>
</comment>
<evidence type="ECO:0000256" key="2">
    <source>
        <dbReference type="ARBA" id="ARBA00022485"/>
    </source>
</evidence>
<dbReference type="CDD" id="cd01335">
    <property type="entry name" value="Radical_SAM"/>
    <property type="match status" value="1"/>
</dbReference>
<evidence type="ECO:0000313" key="11">
    <source>
        <dbReference type="EMBL" id="PID57155.1"/>
    </source>
</evidence>
<dbReference type="PROSITE" id="PS01278">
    <property type="entry name" value="MTTASE_RADICAL"/>
    <property type="match status" value="1"/>
</dbReference>
<feature type="domain" description="B12-binding" evidence="9">
    <location>
        <begin position="20"/>
        <end position="158"/>
    </location>
</feature>
<dbReference type="Gene3D" id="3.40.50.280">
    <property type="entry name" value="Cobalamin-binding domain"/>
    <property type="match status" value="1"/>
</dbReference>
<keyword evidence="4" id="KW-0808">Transferase</keyword>
<evidence type="ECO:0000256" key="3">
    <source>
        <dbReference type="ARBA" id="ARBA00022603"/>
    </source>
</evidence>
<reference evidence="11 12" key="1">
    <citation type="submission" date="2017-10" db="EMBL/GenBank/DDBJ databases">
        <title>Novel microbial diversity and functional potential in the marine mammal oral microbiome.</title>
        <authorList>
            <person name="Dudek N.K."/>
            <person name="Sun C.L."/>
            <person name="Burstein D."/>
            <person name="Kantor R.S."/>
            <person name="Aliaga Goltsman D.S."/>
            <person name="Bik E.M."/>
            <person name="Thomas B.C."/>
            <person name="Banfield J.F."/>
            <person name="Relman D.A."/>
        </authorList>
    </citation>
    <scope>NUCLEOTIDE SEQUENCE [LARGE SCALE GENOMIC DNA]</scope>
    <source>
        <strain evidence="11">DOLZORAL124_49_17</strain>
    </source>
</reference>
<name>A0A2G6E506_9BACT</name>
<dbReference type="AlphaFoldDB" id="A0A2G6E506"/>
<proteinExistence type="predicted"/>
<keyword evidence="2" id="KW-0004">4Fe-4S</keyword>
<dbReference type="Pfam" id="PF04055">
    <property type="entry name" value="Radical_SAM"/>
    <property type="match status" value="1"/>
</dbReference>
<dbReference type="PANTHER" id="PTHR43409:SF7">
    <property type="entry name" value="BLL1977 PROTEIN"/>
    <property type="match status" value="1"/>
</dbReference>
<keyword evidence="6" id="KW-0479">Metal-binding</keyword>
<keyword evidence="7" id="KW-0408">Iron</keyword>
<keyword evidence="8" id="KW-0411">Iron-sulfur</keyword>
<dbReference type="SFLD" id="SFLDG01123">
    <property type="entry name" value="methyltransferase_(Class_B)"/>
    <property type="match status" value="1"/>
</dbReference>
<evidence type="ECO:0000256" key="6">
    <source>
        <dbReference type="ARBA" id="ARBA00022723"/>
    </source>
</evidence>
<gene>
    <name evidence="11" type="ORF">CSB45_07960</name>
</gene>
<dbReference type="InterPro" id="IPR006158">
    <property type="entry name" value="Cobalamin-bd"/>
</dbReference>
<evidence type="ECO:0000256" key="7">
    <source>
        <dbReference type="ARBA" id="ARBA00023004"/>
    </source>
</evidence>
<keyword evidence="3" id="KW-0489">Methyltransferase</keyword>
<dbReference type="SUPFAM" id="SSF102114">
    <property type="entry name" value="Radical SAM enzymes"/>
    <property type="match status" value="1"/>
</dbReference>
<evidence type="ECO:0000259" key="10">
    <source>
        <dbReference type="PROSITE" id="PS51918"/>
    </source>
</evidence>
<dbReference type="GO" id="GO:0031419">
    <property type="term" value="F:cobalamin binding"/>
    <property type="evidence" value="ECO:0007669"/>
    <property type="project" value="InterPro"/>
</dbReference>